<keyword evidence="2" id="KW-1185">Reference proteome</keyword>
<dbReference type="EMBL" id="KZ679675">
    <property type="protein sequence ID" value="PTB61022.1"/>
    <property type="molecule type" value="Genomic_DNA"/>
</dbReference>
<organism evidence="1 2">
    <name type="scientific">Trichoderma harzianum CBS 226.95</name>
    <dbReference type="NCBI Taxonomy" id="983964"/>
    <lineage>
        <taxon>Eukaryota</taxon>
        <taxon>Fungi</taxon>
        <taxon>Dikarya</taxon>
        <taxon>Ascomycota</taxon>
        <taxon>Pezizomycotina</taxon>
        <taxon>Sordariomycetes</taxon>
        <taxon>Hypocreomycetidae</taxon>
        <taxon>Hypocreales</taxon>
        <taxon>Hypocreaceae</taxon>
        <taxon>Trichoderma</taxon>
    </lineage>
</organism>
<reference evidence="1 2" key="1">
    <citation type="submission" date="2016-07" db="EMBL/GenBank/DDBJ databases">
        <title>Multiple horizontal gene transfer events from other fungi enriched the ability of initially mycotrophic Trichoderma (Ascomycota) to feed on dead plant biomass.</title>
        <authorList>
            <consortium name="DOE Joint Genome Institute"/>
            <person name="Aerts A."/>
            <person name="Atanasova L."/>
            <person name="Chenthamara K."/>
            <person name="Zhang J."/>
            <person name="Grujic M."/>
            <person name="Henrissat B."/>
            <person name="Kuo A."/>
            <person name="Salamov A."/>
            <person name="Lipzen A."/>
            <person name="Labutti K."/>
            <person name="Barry K."/>
            <person name="Miao Y."/>
            <person name="Rahimi M.J."/>
            <person name="Shen Q."/>
            <person name="Grigoriev I.V."/>
            <person name="Kubicek C.P."/>
            <person name="Druzhinina I.S."/>
        </authorList>
    </citation>
    <scope>NUCLEOTIDE SEQUENCE [LARGE SCALE GENOMIC DNA]</scope>
    <source>
        <strain evidence="1 2">CBS 226.95</strain>
    </source>
</reference>
<accession>A0A2T4AVC7</accession>
<dbReference type="AlphaFoldDB" id="A0A2T4AVC7"/>
<sequence length="196" mass="20638">MLAVPTNQLNKHTYVHHVSSSPSCQMAAVVGAQTTPSLINYNIITPPTRAATPASRPFWAFTMPAALVLEGPAVEEAVRVLLPVLAADVCLARVVDVEPVGAAWEAPVLVGAGVELSVAEAPGVALSFSRPAVMVTGSWKVRKASTPELPVAEMLPPVTWAKAMLHEAASLAVLSTQVPPSELYQKRKCVSLSSQK</sequence>
<evidence type="ECO:0000313" key="2">
    <source>
        <dbReference type="Proteomes" id="UP000241690"/>
    </source>
</evidence>
<evidence type="ECO:0000313" key="1">
    <source>
        <dbReference type="EMBL" id="PTB61022.1"/>
    </source>
</evidence>
<dbReference type="RefSeq" id="XP_024780699.1">
    <property type="nucleotide sequence ID" value="XM_024913341.1"/>
</dbReference>
<protein>
    <submittedName>
        <fullName evidence="1">Uncharacterized protein</fullName>
    </submittedName>
</protein>
<proteinExistence type="predicted"/>
<dbReference type="Proteomes" id="UP000241690">
    <property type="component" value="Unassembled WGS sequence"/>
</dbReference>
<dbReference type="GeneID" id="36621902"/>
<name>A0A2T4AVC7_TRIHA</name>
<gene>
    <name evidence="1" type="ORF">M431DRAFT_201979</name>
</gene>